<keyword evidence="2" id="KW-1133">Transmembrane helix</keyword>
<feature type="region of interest" description="Disordered" evidence="1">
    <location>
        <begin position="636"/>
        <end position="741"/>
    </location>
</feature>
<feature type="domain" description="Dystroglycan-type cadherin-like" evidence="4">
    <location>
        <begin position="37"/>
        <end position="123"/>
    </location>
</feature>
<feature type="region of interest" description="Disordered" evidence="1">
    <location>
        <begin position="906"/>
        <end position="942"/>
    </location>
</feature>
<dbReference type="SMART" id="SM00736">
    <property type="entry name" value="CADG"/>
    <property type="match status" value="3"/>
</dbReference>
<keyword evidence="2" id="KW-0472">Membrane</keyword>
<feature type="region of interest" description="Disordered" evidence="1">
    <location>
        <begin position="773"/>
        <end position="868"/>
    </location>
</feature>
<feature type="compositionally biased region" description="Polar residues" evidence="1">
    <location>
        <begin position="1074"/>
        <end position="1089"/>
    </location>
</feature>
<feature type="compositionally biased region" description="Low complexity" evidence="1">
    <location>
        <begin position="429"/>
        <end position="461"/>
    </location>
</feature>
<dbReference type="AlphaFoldDB" id="A0A9P4Q4K9"/>
<gene>
    <name evidence="5" type="ORF">K431DRAFT_315128</name>
</gene>
<protein>
    <recommendedName>
        <fullName evidence="4">Dystroglycan-type cadherin-like domain-containing protein</fullName>
    </recommendedName>
</protein>
<dbReference type="InterPro" id="IPR006644">
    <property type="entry name" value="Cadg"/>
</dbReference>
<feature type="region of interest" description="Disordered" evidence="1">
    <location>
        <begin position="540"/>
        <end position="566"/>
    </location>
</feature>
<dbReference type="GO" id="GO:0016020">
    <property type="term" value="C:membrane"/>
    <property type="evidence" value="ECO:0007669"/>
    <property type="project" value="InterPro"/>
</dbReference>
<evidence type="ECO:0000256" key="2">
    <source>
        <dbReference type="SAM" id="Phobius"/>
    </source>
</evidence>
<evidence type="ECO:0000259" key="4">
    <source>
        <dbReference type="SMART" id="SM00736"/>
    </source>
</evidence>
<keyword evidence="2" id="KW-0812">Transmembrane</keyword>
<comment type="caution">
    <text evidence="5">The sequence shown here is derived from an EMBL/GenBank/DDBJ whole genome shotgun (WGS) entry which is preliminary data.</text>
</comment>
<proteinExistence type="predicted"/>
<name>A0A9P4Q4K9_9PEZI</name>
<accession>A0A9P4Q4K9</accession>
<feature type="chain" id="PRO_5040148609" description="Dystroglycan-type cadherin-like domain-containing protein" evidence="3">
    <location>
        <begin position="23"/>
        <end position="1089"/>
    </location>
</feature>
<dbReference type="GO" id="GO:0005509">
    <property type="term" value="F:calcium ion binding"/>
    <property type="evidence" value="ECO:0007669"/>
    <property type="project" value="InterPro"/>
</dbReference>
<dbReference type="EMBL" id="MU003828">
    <property type="protein sequence ID" value="KAF2718241.1"/>
    <property type="molecule type" value="Genomic_DNA"/>
</dbReference>
<feature type="domain" description="Dystroglycan-type cadherin-like" evidence="4">
    <location>
        <begin position="336"/>
        <end position="430"/>
    </location>
</feature>
<feature type="compositionally biased region" description="Polar residues" evidence="1">
    <location>
        <begin position="795"/>
        <end position="818"/>
    </location>
</feature>
<feature type="compositionally biased region" description="Low complexity" evidence="1">
    <location>
        <begin position="699"/>
        <end position="711"/>
    </location>
</feature>
<evidence type="ECO:0000256" key="3">
    <source>
        <dbReference type="SAM" id="SignalP"/>
    </source>
</evidence>
<feature type="domain" description="Dystroglycan-type cadherin-like" evidence="4">
    <location>
        <begin position="144"/>
        <end position="242"/>
    </location>
</feature>
<feature type="region of interest" description="Disordered" evidence="1">
    <location>
        <begin position="1034"/>
        <end position="1089"/>
    </location>
</feature>
<dbReference type="SUPFAM" id="SSF49313">
    <property type="entry name" value="Cadherin-like"/>
    <property type="match status" value="4"/>
</dbReference>
<organism evidence="5 6">
    <name type="scientific">Polychaeton citri CBS 116435</name>
    <dbReference type="NCBI Taxonomy" id="1314669"/>
    <lineage>
        <taxon>Eukaryota</taxon>
        <taxon>Fungi</taxon>
        <taxon>Dikarya</taxon>
        <taxon>Ascomycota</taxon>
        <taxon>Pezizomycotina</taxon>
        <taxon>Dothideomycetes</taxon>
        <taxon>Dothideomycetidae</taxon>
        <taxon>Capnodiales</taxon>
        <taxon>Capnodiaceae</taxon>
        <taxon>Polychaeton</taxon>
    </lineage>
</organism>
<evidence type="ECO:0000313" key="5">
    <source>
        <dbReference type="EMBL" id="KAF2718241.1"/>
    </source>
</evidence>
<feature type="compositionally biased region" description="Polar residues" evidence="1">
    <location>
        <begin position="773"/>
        <end position="782"/>
    </location>
</feature>
<feature type="compositionally biased region" description="Polar residues" evidence="1">
    <location>
        <begin position="643"/>
        <end position="652"/>
    </location>
</feature>
<feature type="compositionally biased region" description="Polar residues" evidence="1">
    <location>
        <begin position="548"/>
        <end position="560"/>
    </location>
</feature>
<evidence type="ECO:0000313" key="6">
    <source>
        <dbReference type="Proteomes" id="UP000799441"/>
    </source>
</evidence>
<dbReference type="InterPro" id="IPR015919">
    <property type="entry name" value="Cadherin-like_sf"/>
</dbReference>
<reference evidence="5" key="1">
    <citation type="journal article" date="2020" name="Stud. Mycol.">
        <title>101 Dothideomycetes genomes: a test case for predicting lifestyles and emergence of pathogens.</title>
        <authorList>
            <person name="Haridas S."/>
            <person name="Albert R."/>
            <person name="Binder M."/>
            <person name="Bloem J."/>
            <person name="Labutti K."/>
            <person name="Salamov A."/>
            <person name="Andreopoulos B."/>
            <person name="Baker S."/>
            <person name="Barry K."/>
            <person name="Bills G."/>
            <person name="Bluhm B."/>
            <person name="Cannon C."/>
            <person name="Castanera R."/>
            <person name="Culley D."/>
            <person name="Daum C."/>
            <person name="Ezra D."/>
            <person name="Gonzalez J."/>
            <person name="Henrissat B."/>
            <person name="Kuo A."/>
            <person name="Liang C."/>
            <person name="Lipzen A."/>
            <person name="Lutzoni F."/>
            <person name="Magnuson J."/>
            <person name="Mondo S."/>
            <person name="Nolan M."/>
            <person name="Ohm R."/>
            <person name="Pangilinan J."/>
            <person name="Park H.-J."/>
            <person name="Ramirez L."/>
            <person name="Alfaro M."/>
            <person name="Sun H."/>
            <person name="Tritt A."/>
            <person name="Yoshinaga Y."/>
            <person name="Zwiers L.-H."/>
            <person name="Turgeon B."/>
            <person name="Goodwin S."/>
            <person name="Spatafora J."/>
            <person name="Crous P."/>
            <person name="Grigoriev I."/>
        </authorList>
    </citation>
    <scope>NUCLEOTIDE SEQUENCE</scope>
    <source>
        <strain evidence="5">CBS 116435</strain>
    </source>
</reference>
<keyword evidence="6" id="KW-1185">Reference proteome</keyword>
<keyword evidence="3" id="KW-0732">Signal</keyword>
<feature type="transmembrane region" description="Helical" evidence="2">
    <location>
        <begin position="469"/>
        <end position="492"/>
    </location>
</feature>
<sequence length="1089" mass="117421">MGKKMLVISATISLLQLHSTIAAATPQVAFPFNSQLPTVPRANKPYSFEISPTTFSPSAANLTYSLSDEPSWLTLDSATRRLSGTPTDIDIGPINFTLSAADDDGSIAQMQCTLVVSADPPPQLSGDISRQLAESVNLSSSNPAIVTLLPSTPFRFVFQHNSFIDIVQRKLHYYATLADHSPLPSWLRFDASFGGLVFSGTAQPLAAYPQSFNISLISSDVAGFAATSAYFTIVIGAQQLVFVPDQQDISVESGVEVNVASLSQGLYLNDMLLPLNSLRNASASLPDWLHFDAATLTITGQAPDNVGDANGTVKVVDEMGDRATVTLRFSSENTALIQGSVGTLKAYIGEVFEYRIPHSVVDATHTRLSMDLGPAASWLDFNALSAELKGTVPDSTSPTVITATLTADAPGVPSQTQRFAINVQTGFSTASSSSSATDLASRTTASNTSTSSSEPSGATRSHNGLGRGAIAAVVVASIAAALVLVALFVYCCKRRRQRQESWLHFLTSATPPQTTLTRCDISGPVQQPGAGIVVQTELQRDVEKAPNSPKSISGSVSTDMTETERAPQLAFKVPRHSARGSKWNARLSRISQVSSIGDGEEALRSNSEIPEWGHEADVVNRITHHSFSLPAEMARASRHISRGSAQRQSVQRVRNKKRSSYGIERDDSLRRRSVLTEGSKNYRHKRGRSSLGLAATMDRSSFTSSSTRGTSVLSTRPSDFPRPPSEAFYPDQSSVPGLSGLDFDKRRSIRLVDRSGSIRDTRSMAEKRQSFIRNRASTSLQSPLFAHGSRVPSGRKTSSSRTLSQYEESSGHSRTNTAEGHLRGFSESSSALEPPPRNPRRLSAKVKSTFGPNFPRTITETTLGATDEVALTERTSSSSGFYTTSSSASLDGLAAEMALPRHQRSWVLPGEASPTPPPRAVLPRADPDSGNPRPGPLTARERLKKRLNRDSKGQLCDYSSSPLSSPVVVAVQNDEQLKRKKYQARSSSRTRNRLSEPLGLVSTDSIAQARGVRMRLLRATSARRPISIDVSERLSSMKAEHETETQAGSEVWEAMEGESVKSEAPRSLKRRSHQNASLARTSSSGPAFI</sequence>
<dbReference type="Pfam" id="PF05345">
    <property type="entry name" value="He_PIG"/>
    <property type="match status" value="3"/>
</dbReference>
<dbReference type="Gene3D" id="2.60.40.10">
    <property type="entry name" value="Immunoglobulins"/>
    <property type="match status" value="4"/>
</dbReference>
<dbReference type="InterPro" id="IPR013783">
    <property type="entry name" value="Ig-like_fold"/>
</dbReference>
<evidence type="ECO:0000256" key="1">
    <source>
        <dbReference type="SAM" id="MobiDB-lite"/>
    </source>
</evidence>
<feature type="region of interest" description="Disordered" evidence="1">
    <location>
        <begin position="429"/>
        <end position="463"/>
    </location>
</feature>
<dbReference type="Proteomes" id="UP000799441">
    <property type="component" value="Unassembled WGS sequence"/>
</dbReference>
<feature type="signal peptide" evidence="3">
    <location>
        <begin position="1"/>
        <end position="22"/>
    </location>
</feature>
<dbReference type="OrthoDB" id="41532at2759"/>